<accession>A0ABN6DB46</accession>
<dbReference type="Proteomes" id="UP000824366">
    <property type="component" value="Chromosome"/>
</dbReference>
<gene>
    <name evidence="3" type="ORF">MIZ03_3878</name>
</gene>
<dbReference type="PROSITE" id="PS50125">
    <property type="entry name" value="GUANYLATE_CYCLASE_2"/>
    <property type="match status" value="1"/>
</dbReference>
<feature type="transmembrane region" description="Helical" evidence="1">
    <location>
        <begin position="398"/>
        <end position="417"/>
    </location>
</feature>
<dbReference type="CDD" id="cd07302">
    <property type="entry name" value="CHD"/>
    <property type="match status" value="1"/>
</dbReference>
<dbReference type="Pfam" id="PF05226">
    <property type="entry name" value="CHASE2"/>
    <property type="match status" value="1"/>
</dbReference>
<organism evidence="3 4">
    <name type="scientific">Rhodoferax lithotrophicus</name>
    <dbReference type="NCBI Taxonomy" id="2798804"/>
    <lineage>
        <taxon>Bacteria</taxon>
        <taxon>Pseudomonadati</taxon>
        <taxon>Pseudomonadota</taxon>
        <taxon>Betaproteobacteria</taxon>
        <taxon>Burkholderiales</taxon>
        <taxon>Comamonadaceae</taxon>
        <taxon>Rhodoferax</taxon>
    </lineage>
</organism>
<dbReference type="PANTHER" id="PTHR43081:SF1">
    <property type="entry name" value="ADENYLATE CYCLASE, TERMINAL-DIFFERENTIATION SPECIFIC"/>
    <property type="match status" value="1"/>
</dbReference>
<dbReference type="SMART" id="SM00044">
    <property type="entry name" value="CYCc"/>
    <property type="match status" value="1"/>
</dbReference>
<keyword evidence="1" id="KW-0812">Transmembrane</keyword>
<dbReference type="InterPro" id="IPR001054">
    <property type="entry name" value="A/G_cyclase"/>
</dbReference>
<keyword evidence="1" id="KW-1133">Transmembrane helix</keyword>
<dbReference type="Pfam" id="PF00211">
    <property type="entry name" value="Guanylate_cyc"/>
    <property type="match status" value="1"/>
</dbReference>
<dbReference type="RefSeq" id="WP_223904870.1">
    <property type="nucleotide sequence ID" value="NZ_AP024238.1"/>
</dbReference>
<keyword evidence="1" id="KW-0472">Membrane</keyword>
<dbReference type="SMART" id="SM01080">
    <property type="entry name" value="CHASE2"/>
    <property type="match status" value="1"/>
</dbReference>
<dbReference type="EMBL" id="AP024238">
    <property type="protein sequence ID" value="BCO28968.1"/>
    <property type="molecule type" value="Genomic_DNA"/>
</dbReference>
<feature type="transmembrane region" description="Helical" evidence="1">
    <location>
        <begin position="370"/>
        <end position="391"/>
    </location>
</feature>
<reference evidence="3 4" key="1">
    <citation type="journal article" date="2021" name="Microbiol. Spectr.">
        <title>A Single Bacterium Capable of Oxidation and Reduction of Iron at Circumneutral pH.</title>
        <authorList>
            <person name="Kato S."/>
            <person name="Ohkuma M."/>
        </authorList>
    </citation>
    <scope>NUCLEOTIDE SEQUENCE [LARGE SCALE GENOMIC DNA]</scope>
    <source>
        <strain evidence="3 4">MIZ03</strain>
    </source>
</reference>
<dbReference type="InterPro" id="IPR050697">
    <property type="entry name" value="Adenylyl/Guanylyl_Cyclase_3/4"/>
</dbReference>
<proteinExistence type="predicted"/>
<evidence type="ECO:0000313" key="3">
    <source>
        <dbReference type="EMBL" id="BCO28968.1"/>
    </source>
</evidence>
<feature type="transmembrane region" description="Helical" evidence="1">
    <location>
        <begin position="423"/>
        <end position="448"/>
    </location>
</feature>
<dbReference type="Gene3D" id="3.30.70.1230">
    <property type="entry name" value="Nucleotide cyclase"/>
    <property type="match status" value="1"/>
</dbReference>
<keyword evidence="4" id="KW-1185">Reference proteome</keyword>
<feature type="domain" description="Guanylate cyclase" evidence="2">
    <location>
        <begin position="489"/>
        <end position="621"/>
    </location>
</feature>
<dbReference type="InterPro" id="IPR007890">
    <property type="entry name" value="CHASE2"/>
</dbReference>
<dbReference type="InterPro" id="IPR029787">
    <property type="entry name" value="Nucleotide_cyclase"/>
</dbReference>
<sequence length="744" mass="82018">MKKIGFFRLHAARMALSLVLVLVLLLNAVGLLHLGFMARLENYAYDLRLQWTMPGTVDKRIVIVDVDEKSLEQQGHWPWPRNKLAHMVDVLFDTYQIDVLGFDVLFAERDESSGLSTLESLAQGELKADQRFEAALKRLRPALRYDDLFAQSLKNRPVVLGYYFQHDKLGQRQVGLLPEPVLPQGSFVEHNVGAMKADGFSANLPELQKAAASAGFFNASPLIDDDGVFRRISLLQMHNGALYETLGLAMARLVMRAPTVELVYEGGSHNSVALEALRVGDKRVPVDADVAALVPYRGRQGSYVYVSASDVLQAKVPADVLRGAIVLVGTTAPGLLDLRTAPMQEAYAGVELHANMIAGIMDSTIKERPAYVMGLELVLLLFTGVLLALVLPALSPAYATLLSLVMASFAVAVNLWIWSAGQLIVPLASGLVLIAAIFVFNMSYGFFVDSRAKRLLARLFGQYVPPELVDEMAQDPGAYSLAGENREMTVLFSDVRGFTTISEGLGPTQLTELMNDFLTPMTKVIHAHRGTIDKYIGDAIMAFWGAPLADPQHAHRAVQAAMDMVAQLHALEEHFKAKGWPSIQIGIGVNTGDMTVGNMGSEFRLAYTVMGDAVNLGSRLEGLTKTYGVSIIVSEFTRAAAMDFAYKELDCVRVKGKEHPVKIYEPLGLMSELAPEVRQELAQYSAALRLYHTQDWLVAADEFAKLQRQYPDCELYRLYATRVVEFIAHPPGQDWDGSHTFKTK</sequence>
<evidence type="ECO:0000313" key="4">
    <source>
        <dbReference type="Proteomes" id="UP000824366"/>
    </source>
</evidence>
<protein>
    <recommendedName>
        <fullName evidence="2">Guanylate cyclase domain-containing protein</fullName>
    </recommendedName>
</protein>
<evidence type="ECO:0000259" key="2">
    <source>
        <dbReference type="PROSITE" id="PS50125"/>
    </source>
</evidence>
<dbReference type="SUPFAM" id="SSF55073">
    <property type="entry name" value="Nucleotide cyclase"/>
    <property type="match status" value="1"/>
</dbReference>
<dbReference type="PANTHER" id="PTHR43081">
    <property type="entry name" value="ADENYLATE CYCLASE, TERMINAL-DIFFERENTIATION SPECIFIC-RELATED"/>
    <property type="match status" value="1"/>
</dbReference>
<name>A0ABN6DB46_9BURK</name>
<evidence type="ECO:0000256" key="1">
    <source>
        <dbReference type="SAM" id="Phobius"/>
    </source>
</evidence>